<accession>A0A9N9G8G1</accession>
<evidence type="ECO:0000256" key="3">
    <source>
        <dbReference type="ARBA" id="ARBA00022989"/>
    </source>
</evidence>
<evidence type="ECO:0000313" key="6">
    <source>
        <dbReference type="EMBL" id="CAG8584579.1"/>
    </source>
</evidence>
<proteinExistence type="predicted"/>
<protein>
    <submittedName>
        <fullName evidence="6">9039_t:CDS:1</fullName>
    </submittedName>
</protein>
<evidence type="ECO:0000256" key="4">
    <source>
        <dbReference type="ARBA" id="ARBA00023128"/>
    </source>
</evidence>
<dbReference type="GO" id="GO:0005741">
    <property type="term" value="C:mitochondrial outer membrane"/>
    <property type="evidence" value="ECO:0007669"/>
    <property type="project" value="TreeGrafter"/>
</dbReference>
<reference evidence="6" key="1">
    <citation type="submission" date="2021-06" db="EMBL/GenBank/DDBJ databases">
        <authorList>
            <person name="Kallberg Y."/>
            <person name="Tangrot J."/>
            <person name="Rosling A."/>
        </authorList>
    </citation>
    <scope>NUCLEOTIDE SEQUENCE</scope>
    <source>
        <strain evidence="6">MA453B</strain>
    </source>
</reference>
<evidence type="ECO:0000256" key="2">
    <source>
        <dbReference type="ARBA" id="ARBA00022692"/>
    </source>
</evidence>
<evidence type="ECO:0000256" key="5">
    <source>
        <dbReference type="ARBA" id="ARBA00023136"/>
    </source>
</evidence>
<dbReference type="Pfam" id="PF08637">
    <property type="entry name" value="NCA2"/>
    <property type="match status" value="1"/>
</dbReference>
<dbReference type="InterPro" id="IPR013946">
    <property type="entry name" value="NCA2-like"/>
</dbReference>
<dbReference type="PANTHER" id="PTHR28234:SF1">
    <property type="entry name" value="NUCLEAR CONTROL OF ATPASE PROTEIN 2"/>
    <property type="match status" value="1"/>
</dbReference>
<keyword evidence="4" id="KW-0496">Mitochondrion</keyword>
<comment type="caution">
    <text evidence="6">The sequence shown here is derived from an EMBL/GenBank/DDBJ whole genome shotgun (WGS) entry which is preliminary data.</text>
</comment>
<keyword evidence="5" id="KW-0472">Membrane</keyword>
<gene>
    <name evidence="6" type="ORF">DERYTH_LOCUS6860</name>
</gene>
<dbReference type="Proteomes" id="UP000789405">
    <property type="component" value="Unassembled WGS sequence"/>
</dbReference>
<name>A0A9N9G8G1_9GLOM</name>
<dbReference type="PANTHER" id="PTHR28234">
    <property type="entry name" value="NUCLEAR CONTROL OF ATPASE PROTEIN 2"/>
    <property type="match status" value="1"/>
</dbReference>
<sequence>MGESLRQVERLLVHNYSSVSMPFAAQGLVLCHVHHLRSCSLYLPSKNNLRNRFLEDLRDLDDPNMTVQQKILTCERMRWCWAFLNGE</sequence>
<keyword evidence="2" id="KW-0812">Transmembrane</keyword>
<evidence type="ECO:0000313" key="7">
    <source>
        <dbReference type="Proteomes" id="UP000789405"/>
    </source>
</evidence>
<dbReference type="EMBL" id="CAJVPY010003196">
    <property type="protein sequence ID" value="CAG8584579.1"/>
    <property type="molecule type" value="Genomic_DNA"/>
</dbReference>
<keyword evidence="3" id="KW-1133">Transmembrane helix</keyword>
<organism evidence="6 7">
    <name type="scientific">Dentiscutata erythropus</name>
    <dbReference type="NCBI Taxonomy" id="1348616"/>
    <lineage>
        <taxon>Eukaryota</taxon>
        <taxon>Fungi</taxon>
        <taxon>Fungi incertae sedis</taxon>
        <taxon>Mucoromycota</taxon>
        <taxon>Glomeromycotina</taxon>
        <taxon>Glomeromycetes</taxon>
        <taxon>Diversisporales</taxon>
        <taxon>Gigasporaceae</taxon>
        <taxon>Dentiscutata</taxon>
    </lineage>
</organism>
<evidence type="ECO:0000256" key="1">
    <source>
        <dbReference type="ARBA" id="ARBA00004225"/>
    </source>
</evidence>
<dbReference type="AlphaFoldDB" id="A0A9N9G8G1"/>
<comment type="subcellular location">
    <subcellularLocation>
        <location evidence="1">Mitochondrion membrane</location>
        <topology evidence="1">Multi-pass membrane protein</topology>
    </subcellularLocation>
</comment>
<dbReference type="OrthoDB" id="413313at2759"/>
<keyword evidence="7" id="KW-1185">Reference proteome</keyword>